<feature type="domain" description="U3 small nucleolar RNA-associated protein 6 N-terminal" evidence="7">
    <location>
        <begin position="1"/>
        <end position="81"/>
    </location>
</feature>
<dbReference type="SUPFAM" id="SSF48452">
    <property type="entry name" value="TPR-like"/>
    <property type="match status" value="1"/>
</dbReference>
<organism evidence="8 9">
    <name type="scientific">Boletus reticuloceps</name>
    <dbReference type="NCBI Taxonomy" id="495285"/>
    <lineage>
        <taxon>Eukaryota</taxon>
        <taxon>Fungi</taxon>
        <taxon>Dikarya</taxon>
        <taxon>Basidiomycota</taxon>
        <taxon>Agaricomycotina</taxon>
        <taxon>Agaricomycetes</taxon>
        <taxon>Agaricomycetidae</taxon>
        <taxon>Boletales</taxon>
        <taxon>Boletineae</taxon>
        <taxon>Boletaceae</taxon>
        <taxon>Boletoideae</taxon>
        <taxon>Boletus</taxon>
    </lineage>
</organism>
<dbReference type="Gene3D" id="1.25.40.10">
    <property type="entry name" value="Tetratricopeptide repeat domain"/>
    <property type="match status" value="1"/>
</dbReference>
<evidence type="ECO:0000313" key="8">
    <source>
        <dbReference type="EMBL" id="KAG6375433.1"/>
    </source>
</evidence>
<dbReference type="InterPro" id="IPR055347">
    <property type="entry name" value="UTP6_N"/>
</dbReference>
<evidence type="ECO:0000256" key="4">
    <source>
        <dbReference type="ARBA" id="ARBA00022737"/>
    </source>
</evidence>
<keyword evidence="4" id="KW-0677">Repeat</keyword>
<feature type="region of interest" description="Disordered" evidence="6">
    <location>
        <begin position="627"/>
        <end position="659"/>
    </location>
</feature>
<evidence type="ECO:0000256" key="2">
    <source>
        <dbReference type="ARBA" id="ARBA00010734"/>
    </source>
</evidence>
<evidence type="ECO:0000256" key="3">
    <source>
        <dbReference type="ARBA" id="ARBA00022552"/>
    </source>
</evidence>
<dbReference type="Proteomes" id="UP000683000">
    <property type="component" value="Unassembled WGS sequence"/>
</dbReference>
<comment type="subcellular location">
    <subcellularLocation>
        <location evidence="1">Nucleus</location>
        <location evidence="1">Nucleolus</location>
    </subcellularLocation>
</comment>
<feature type="compositionally biased region" description="Acidic residues" evidence="6">
    <location>
        <begin position="636"/>
        <end position="651"/>
    </location>
</feature>
<keyword evidence="5" id="KW-0539">Nucleus</keyword>
<comment type="caution">
    <text evidence="8">The sequence shown here is derived from an EMBL/GenBank/DDBJ whole genome shotgun (WGS) entry which is preliminary data.</text>
</comment>
<gene>
    <name evidence="8" type="ORF">JVT61DRAFT_2990</name>
</gene>
<dbReference type="GO" id="GO:0000462">
    <property type="term" value="P:maturation of SSU-rRNA from tricistronic rRNA transcript (SSU-rRNA, 5.8S rRNA, LSU-rRNA)"/>
    <property type="evidence" value="ECO:0007669"/>
    <property type="project" value="InterPro"/>
</dbReference>
<dbReference type="GO" id="GO:0034388">
    <property type="term" value="C:Pwp2p-containing subcomplex of 90S preribosome"/>
    <property type="evidence" value="ECO:0007669"/>
    <property type="project" value="TreeGrafter"/>
</dbReference>
<evidence type="ECO:0000256" key="6">
    <source>
        <dbReference type="SAM" id="MobiDB-lite"/>
    </source>
</evidence>
<dbReference type="AlphaFoldDB" id="A0A8I2YQZ0"/>
<dbReference type="GO" id="GO:0030515">
    <property type="term" value="F:snoRNA binding"/>
    <property type="evidence" value="ECO:0007669"/>
    <property type="project" value="InterPro"/>
</dbReference>
<accession>A0A8I2YQZ0</accession>
<dbReference type="InterPro" id="IPR011990">
    <property type="entry name" value="TPR-like_helical_dom_sf"/>
</dbReference>
<evidence type="ECO:0000256" key="5">
    <source>
        <dbReference type="ARBA" id="ARBA00023242"/>
    </source>
</evidence>
<sequence length="659" mass="74860">MLAELKDLVQKGLFSRAEVKEVLKKRTQFETALVRRVAKKSDFLRYAAYEMGLERLRRKRLQRLNLPKSKTTVSDYALVRRQFQIFERALKRFRSDVGLWVQYVQVAKREGAHALVGRITARALQLHPHVPSFYILAASHELAHMSPSAARSLLQRGLRLNSDSVDMWREYIRMELGFIEGMRRRWNVLGINTKDERTEAEKGLGIDIDMNDIAEPVVIDEQRERPPDEVIAAEKGGDEGEAARKAIMDGAIVKSALSSAAKALPTAKLFLELETLIRNYPCQLRLRTTLLDHVYSLLQESLPDDPRAVQMYATRRLREVSLPKQDGKDFSEEDRFADGEKLIDALQSANEQLTTAVRASWRTSMKSDPRAVAHPNMSEIYADFVSEWCRSPTLEPSLVREILDLELISLDDQYYITESRALKFARKYSTGSSSPSVWLARLDAEHACDQGDIRSAWASARTAVFASQDVDATEKVWLWGLDHQPGNAEDQQAVHEDLLHDTMKDSATRTIHDTLLLRYVSETIYSQETDSATRLKLLRHISSAYLPTAPVWERVFTLERVRDELADKSLLRAVYEYWRALDGISATTTWAGWLMDHGDGKRATQVISSAMVQLGAEDKVRLTEAWSSRLTGSQKEDEDEDGDGDASEEEGLPLQLEHV</sequence>
<dbReference type="SMART" id="SM00386">
    <property type="entry name" value="HAT"/>
    <property type="match status" value="4"/>
</dbReference>
<dbReference type="PANTHER" id="PTHR23271:SF1">
    <property type="entry name" value="U3 SMALL NUCLEOLAR RNA-ASSOCIATED PROTEIN 6 HOMOLOG"/>
    <property type="match status" value="1"/>
</dbReference>
<name>A0A8I2YQZ0_9AGAM</name>
<evidence type="ECO:0000256" key="1">
    <source>
        <dbReference type="ARBA" id="ARBA00004604"/>
    </source>
</evidence>
<keyword evidence="9" id="KW-1185">Reference proteome</keyword>
<evidence type="ECO:0000313" key="9">
    <source>
        <dbReference type="Proteomes" id="UP000683000"/>
    </source>
</evidence>
<keyword evidence="3" id="KW-0698">rRNA processing</keyword>
<dbReference type="OrthoDB" id="28112at2759"/>
<comment type="similarity">
    <text evidence="2">Belongs to the UTP6 family.</text>
</comment>
<dbReference type="Pfam" id="PF08640">
    <property type="entry name" value="U3_assoc_6"/>
    <property type="match status" value="1"/>
</dbReference>
<dbReference type="GO" id="GO:0032040">
    <property type="term" value="C:small-subunit processome"/>
    <property type="evidence" value="ECO:0007669"/>
    <property type="project" value="TreeGrafter"/>
</dbReference>
<protein>
    <submittedName>
        <fullName evidence="8">U3 small nucleolar RNA-associated protein 6-domain-containing protein</fullName>
    </submittedName>
</protein>
<dbReference type="InterPro" id="IPR013949">
    <property type="entry name" value="Utp6"/>
</dbReference>
<proteinExistence type="inferred from homology"/>
<evidence type="ECO:0000259" key="7">
    <source>
        <dbReference type="Pfam" id="PF08640"/>
    </source>
</evidence>
<dbReference type="InterPro" id="IPR003107">
    <property type="entry name" value="HAT"/>
</dbReference>
<dbReference type="PANTHER" id="PTHR23271">
    <property type="entry name" value="HEPATOCELLULAR CARCINOMA-ASSOCIATED ANTIGEN 66"/>
    <property type="match status" value="1"/>
</dbReference>
<reference evidence="8" key="1">
    <citation type="submission" date="2021-03" db="EMBL/GenBank/DDBJ databases">
        <title>Evolutionary innovations through gain and loss of genes in the ectomycorrhizal Boletales.</title>
        <authorList>
            <person name="Wu G."/>
            <person name="Miyauchi S."/>
            <person name="Morin E."/>
            <person name="Yang Z.-L."/>
            <person name="Xu J."/>
            <person name="Martin F.M."/>
        </authorList>
    </citation>
    <scope>NUCLEOTIDE SEQUENCE</scope>
    <source>
        <strain evidence="8">BR01</strain>
    </source>
</reference>
<dbReference type="EMBL" id="JAGFBS010000014">
    <property type="protein sequence ID" value="KAG6375433.1"/>
    <property type="molecule type" value="Genomic_DNA"/>
</dbReference>